<feature type="region of interest" description="Disordered" evidence="1">
    <location>
        <begin position="58"/>
        <end position="79"/>
    </location>
</feature>
<dbReference type="AlphaFoldDB" id="A0A834IH62"/>
<evidence type="ECO:0000313" key="2">
    <source>
        <dbReference type="EMBL" id="KAF7278688.1"/>
    </source>
</evidence>
<accession>A0A834IH62</accession>
<proteinExistence type="predicted"/>
<dbReference type="EMBL" id="JAACXV010000392">
    <property type="protein sequence ID" value="KAF7278688.1"/>
    <property type="molecule type" value="Genomic_DNA"/>
</dbReference>
<gene>
    <name evidence="2" type="ORF">GWI33_008097</name>
</gene>
<name>A0A834IH62_RHYFE</name>
<protein>
    <submittedName>
        <fullName evidence="2">Uncharacterized protein</fullName>
    </submittedName>
</protein>
<evidence type="ECO:0000256" key="1">
    <source>
        <dbReference type="SAM" id="MobiDB-lite"/>
    </source>
</evidence>
<dbReference type="Proteomes" id="UP000625711">
    <property type="component" value="Unassembled WGS sequence"/>
</dbReference>
<sequence length="119" mass="13402">MTRKDYEFSVEKLVRQSRPSRIPVQYRARQLSPNIRHSAYSSGPSPVKGKLSETFVDSVRVPHGMDPKTRRSRETATIRRSSVGAHCDFPISKLRKLTISDNQVTCTTQWACAGKLLGV</sequence>
<evidence type="ECO:0000313" key="3">
    <source>
        <dbReference type="Proteomes" id="UP000625711"/>
    </source>
</evidence>
<organism evidence="2 3">
    <name type="scientific">Rhynchophorus ferrugineus</name>
    <name type="common">Red palm weevil</name>
    <name type="synonym">Curculio ferrugineus</name>
    <dbReference type="NCBI Taxonomy" id="354439"/>
    <lineage>
        <taxon>Eukaryota</taxon>
        <taxon>Metazoa</taxon>
        <taxon>Ecdysozoa</taxon>
        <taxon>Arthropoda</taxon>
        <taxon>Hexapoda</taxon>
        <taxon>Insecta</taxon>
        <taxon>Pterygota</taxon>
        <taxon>Neoptera</taxon>
        <taxon>Endopterygota</taxon>
        <taxon>Coleoptera</taxon>
        <taxon>Polyphaga</taxon>
        <taxon>Cucujiformia</taxon>
        <taxon>Curculionidae</taxon>
        <taxon>Dryophthorinae</taxon>
        <taxon>Rhynchophorus</taxon>
    </lineage>
</organism>
<feature type="compositionally biased region" description="Basic and acidic residues" evidence="1">
    <location>
        <begin position="63"/>
        <end position="77"/>
    </location>
</feature>
<comment type="caution">
    <text evidence="2">The sequence shown here is derived from an EMBL/GenBank/DDBJ whole genome shotgun (WGS) entry which is preliminary data.</text>
</comment>
<keyword evidence="3" id="KW-1185">Reference proteome</keyword>
<reference evidence="2" key="1">
    <citation type="submission" date="2020-08" db="EMBL/GenBank/DDBJ databases">
        <title>Genome sequencing and assembly of the red palm weevil Rhynchophorus ferrugineus.</title>
        <authorList>
            <person name="Dias G.B."/>
            <person name="Bergman C.M."/>
            <person name="Manee M."/>
        </authorList>
    </citation>
    <scope>NUCLEOTIDE SEQUENCE</scope>
    <source>
        <strain evidence="2">AA-2017</strain>
        <tissue evidence="2">Whole larva</tissue>
    </source>
</reference>